<dbReference type="AlphaFoldDB" id="A0A8H5G1A3"/>
<dbReference type="EMBL" id="JAACJN010000247">
    <property type="protein sequence ID" value="KAF5356477.1"/>
    <property type="molecule type" value="Genomic_DNA"/>
</dbReference>
<reference evidence="1 2" key="1">
    <citation type="journal article" date="2020" name="ISME J.">
        <title>Uncovering the hidden diversity of litter-decomposition mechanisms in mushroom-forming fungi.</title>
        <authorList>
            <person name="Floudas D."/>
            <person name="Bentzer J."/>
            <person name="Ahren D."/>
            <person name="Johansson T."/>
            <person name="Persson P."/>
            <person name="Tunlid A."/>
        </authorList>
    </citation>
    <scope>NUCLEOTIDE SEQUENCE [LARGE SCALE GENOMIC DNA]</scope>
    <source>
        <strain evidence="1 2">CBS 406.79</strain>
    </source>
</reference>
<dbReference type="Proteomes" id="UP000518752">
    <property type="component" value="Unassembled WGS sequence"/>
</dbReference>
<keyword evidence="2" id="KW-1185">Reference proteome</keyword>
<organism evidence="1 2">
    <name type="scientific">Collybiopsis confluens</name>
    <dbReference type="NCBI Taxonomy" id="2823264"/>
    <lineage>
        <taxon>Eukaryota</taxon>
        <taxon>Fungi</taxon>
        <taxon>Dikarya</taxon>
        <taxon>Basidiomycota</taxon>
        <taxon>Agaricomycotina</taxon>
        <taxon>Agaricomycetes</taxon>
        <taxon>Agaricomycetidae</taxon>
        <taxon>Agaricales</taxon>
        <taxon>Marasmiineae</taxon>
        <taxon>Omphalotaceae</taxon>
        <taxon>Collybiopsis</taxon>
    </lineage>
</organism>
<comment type="caution">
    <text evidence="1">The sequence shown here is derived from an EMBL/GenBank/DDBJ whole genome shotgun (WGS) entry which is preliminary data.</text>
</comment>
<accession>A0A8H5G1A3</accession>
<protein>
    <submittedName>
        <fullName evidence="1">Uncharacterized protein</fullName>
    </submittedName>
</protein>
<sequence length="92" mass="10077">MDSALSGTFSSFRNFLTSYSANKVQLDAVAEAERLSSVSFPSSGEELELELFPKGLKEVDSVNLLAIFPTQEANQLRFGVHNLAKKRLNLGV</sequence>
<gene>
    <name evidence="1" type="ORF">D9757_012480</name>
</gene>
<name>A0A8H5G1A3_9AGAR</name>
<evidence type="ECO:0000313" key="1">
    <source>
        <dbReference type="EMBL" id="KAF5356477.1"/>
    </source>
</evidence>
<proteinExistence type="predicted"/>
<evidence type="ECO:0000313" key="2">
    <source>
        <dbReference type="Proteomes" id="UP000518752"/>
    </source>
</evidence>